<dbReference type="GO" id="GO:0005975">
    <property type="term" value="P:carbohydrate metabolic process"/>
    <property type="evidence" value="ECO:0007669"/>
    <property type="project" value="InterPro"/>
</dbReference>
<dbReference type="InterPro" id="IPR008928">
    <property type="entry name" value="6-hairpin_glycosidase_sf"/>
</dbReference>
<evidence type="ECO:0000313" key="1">
    <source>
        <dbReference type="EMBL" id="ETR68489.1"/>
    </source>
</evidence>
<dbReference type="AlphaFoldDB" id="A0A1V1P0U6"/>
<protein>
    <submittedName>
        <fullName evidence="1">Uncharacterized protein</fullName>
    </submittedName>
</protein>
<comment type="caution">
    <text evidence="1">The sequence shown here is derived from an EMBL/GenBank/DDBJ whole genome shotgun (WGS) entry which is preliminary data.</text>
</comment>
<sequence>MQLLPEKGVHELYYDLDLSENEIETILHLKDFYGNSIDHLKKINFNAIEYFHVTLHYLILELNDGTIINIAPEPEINHAKVALQSMHIQLKSGQTHENDGVHFVSNAHGALYMNPSYFMPFAFRKFIEIDSEGADIWAQLLDQTYIDLSKALQLNLHDLNGQTVIGNGHLFPNWFQIDRLTGHFTDVATQKLNNTVRGYIYGYDAFRTLFFWLWTIISIKMSEIMNCFNRFIPFLQMNWTKAAEYIQLMI</sequence>
<dbReference type="SUPFAM" id="SSF48208">
    <property type="entry name" value="Six-hairpin glycosidases"/>
    <property type="match status" value="1"/>
</dbReference>
<evidence type="ECO:0000313" key="2">
    <source>
        <dbReference type="Proteomes" id="UP000189670"/>
    </source>
</evidence>
<gene>
    <name evidence="1" type="ORF">OMM_04531</name>
</gene>
<name>A0A1V1P0U6_9BACT</name>
<dbReference type="Gene3D" id="1.50.10.10">
    <property type="match status" value="1"/>
</dbReference>
<accession>A0A1V1P0U6</accession>
<dbReference type="InterPro" id="IPR012341">
    <property type="entry name" value="6hp_glycosidase-like_sf"/>
</dbReference>
<organism evidence="1 2">
    <name type="scientific">Candidatus Magnetoglobus multicellularis str. Araruama</name>
    <dbReference type="NCBI Taxonomy" id="890399"/>
    <lineage>
        <taxon>Bacteria</taxon>
        <taxon>Pseudomonadati</taxon>
        <taxon>Thermodesulfobacteriota</taxon>
        <taxon>Desulfobacteria</taxon>
        <taxon>Desulfobacterales</taxon>
        <taxon>Desulfobacteraceae</taxon>
        <taxon>Candidatus Magnetoglobus</taxon>
    </lineage>
</organism>
<reference evidence="2" key="1">
    <citation type="submission" date="2012-11" db="EMBL/GenBank/DDBJ databases">
        <authorList>
            <person name="Lucero-Rivera Y.E."/>
            <person name="Tovar-Ramirez D."/>
        </authorList>
    </citation>
    <scope>NUCLEOTIDE SEQUENCE [LARGE SCALE GENOMIC DNA]</scope>
    <source>
        <strain evidence="2">Araruama</strain>
    </source>
</reference>
<dbReference type="EMBL" id="ATBP01000934">
    <property type="protein sequence ID" value="ETR68489.1"/>
    <property type="molecule type" value="Genomic_DNA"/>
</dbReference>
<proteinExistence type="predicted"/>
<dbReference type="Proteomes" id="UP000189670">
    <property type="component" value="Unassembled WGS sequence"/>
</dbReference>